<dbReference type="EMBL" id="BAAACA010000006">
    <property type="protein sequence ID" value="GAA0585291.1"/>
    <property type="molecule type" value="Genomic_DNA"/>
</dbReference>
<sequence length="504" mass="52764">MRLAGNHPHPVRPAGRDGLLGAVGALLLGQAHREPAGGLGQEQPGPARLLDDRLAQPCHRVRAVAAHPLEVAAQQRPLPVRRPVPGRPAVQGPGTCGPARVGGGPQPREGTQRGGEFGEVRGEGAVRERVLGQRRGVRGTPGEGERGGERQTGRGDPRPVRGLVQDPLGEPRRGPRTAAEEQDQGVHAVQRCLGAGRRGPGAQGDEFVGGARRVAIRPAAVGGEGRGQPQPAAGRGRRLARALQHLAGLRGVPELDQRAGQRDGGGARALQGPAGEAAGQLGVLAAHRFRGPDQQRRVDRAVRVELPARAGHRVRAAGGAGVEQGGGEPPSSQPWQPVAQRRAQHRLAEPDQDLPAGLGRAEQALLLQALHDVRGDRLQDRQRERLPQGDRRQGVLVARVETAQPALEQLRQPGRHGERAAPPPQAARAHQPPGVAAVADQFGQEQRVSAGPLVEQVHRGVGGGAVHQRVHQPGGIGAAERGDVQALQIAVLPERHHGVGGGQP</sequence>
<comment type="caution">
    <text evidence="2">The sequence shown here is derived from an EMBL/GenBank/DDBJ whole genome shotgun (WGS) entry which is preliminary data.</text>
</comment>
<feature type="region of interest" description="Disordered" evidence="1">
    <location>
        <begin position="79"/>
        <end position="210"/>
    </location>
</feature>
<evidence type="ECO:0000256" key="1">
    <source>
        <dbReference type="SAM" id="MobiDB-lite"/>
    </source>
</evidence>
<feature type="compositionally biased region" description="Basic and acidic residues" evidence="1">
    <location>
        <begin position="143"/>
        <end position="159"/>
    </location>
</feature>
<proteinExistence type="predicted"/>
<organism evidence="2 3">
    <name type="scientific">Streptomyces crystallinus</name>
    <dbReference type="NCBI Taxonomy" id="68191"/>
    <lineage>
        <taxon>Bacteria</taxon>
        <taxon>Bacillati</taxon>
        <taxon>Actinomycetota</taxon>
        <taxon>Actinomycetes</taxon>
        <taxon>Kitasatosporales</taxon>
        <taxon>Streptomycetaceae</taxon>
        <taxon>Streptomyces</taxon>
    </lineage>
</organism>
<feature type="compositionally biased region" description="Gly residues" evidence="1">
    <location>
        <begin position="318"/>
        <end position="328"/>
    </location>
</feature>
<feature type="region of interest" description="Disordered" evidence="1">
    <location>
        <begin position="309"/>
        <end position="360"/>
    </location>
</feature>
<dbReference type="Proteomes" id="UP001500668">
    <property type="component" value="Unassembled WGS sequence"/>
</dbReference>
<keyword evidence="3" id="KW-1185">Reference proteome</keyword>
<protein>
    <submittedName>
        <fullName evidence="2">Uncharacterized protein</fullName>
    </submittedName>
</protein>
<feature type="region of interest" description="Disordered" evidence="1">
    <location>
        <begin position="402"/>
        <end position="434"/>
    </location>
</feature>
<name>A0ABP3Q823_9ACTN</name>
<feature type="compositionally biased region" description="Basic and acidic residues" evidence="1">
    <location>
        <begin position="116"/>
        <end position="131"/>
    </location>
</feature>
<feature type="region of interest" description="Disordered" evidence="1">
    <location>
        <begin position="217"/>
        <end position="236"/>
    </location>
</feature>
<feature type="region of interest" description="Disordered" evidence="1">
    <location>
        <begin position="250"/>
        <end position="273"/>
    </location>
</feature>
<reference evidence="3" key="1">
    <citation type="journal article" date="2019" name="Int. J. Syst. Evol. Microbiol.">
        <title>The Global Catalogue of Microorganisms (GCM) 10K type strain sequencing project: providing services to taxonomists for standard genome sequencing and annotation.</title>
        <authorList>
            <consortium name="The Broad Institute Genomics Platform"/>
            <consortium name="The Broad Institute Genome Sequencing Center for Infectious Disease"/>
            <person name="Wu L."/>
            <person name="Ma J."/>
        </authorList>
    </citation>
    <scope>NUCLEOTIDE SEQUENCE [LARGE SCALE GENOMIC DNA]</scope>
    <source>
        <strain evidence="3">JCM 5067</strain>
    </source>
</reference>
<evidence type="ECO:0000313" key="2">
    <source>
        <dbReference type="EMBL" id="GAA0585291.1"/>
    </source>
</evidence>
<accession>A0ABP3Q823</accession>
<gene>
    <name evidence="2" type="ORF">GCM10010394_12730</name>
</gene>
<evidence type="ECO:0000313" key="3">
    <source>
        <dbReference type="Proteomes" id="UP001500668"/>
    </source>
</evidence>